<dbReference type="AlphaFoldDB" id="A0A1W4X1Z2"/>
<evidence type="ECO:0000313" key="1">
    <source>
        <dbReference type="Proteomes" id="UP000192223"/>
    </source>
</evidence>
<evidence type="ECO:0000313" key="2">
    <source>
        <dbReference type="RefSeq" id="XP_018330151.1"/>
    </source>
</evidence>
<keyword evidence="1" id="KW-1185">Reference proteome</keyword>
<dbReference type="InParanoid" id="A0A1W4X1Z2"/>
<dbReference type="RefSeq" id="XP_018330151.1">
    <property type="nucleotide sequence ID" value="XM_018474649.1"/>
</dbReference>
<accession>A0A1W4X1Z2</accession>
<dbReference type="KEGG" id="apln:108740358"/>
<gene>
    <name evidence="2" type="primary">LOC108740358</name>
</gene>
<name>A0A1W4X1Z2_AGRPL</name>
<organism evidence="1 2">
    <name type="scientific">Agrilus planipennis</name>
    <name type="common">Emerald ash borer</name>
    <name type="synonym">Agrilus marcopoli</name>
    <dbReference type="NCBI Taxonomy" id="224129"/>
    <lineage>
        <taxon>Eukaryota</taxon>
        <taxon>Metazoa</taxon>
        <taxon>Ecdysozoa</taxon>
        <taxon>Arthropoda</taxon>
        <taxon>Hexapoda</taxon>
        <taxon>Insecta</taxon>
        <taxon>Pterygota</taxon>
        <taxon>Neoptera</taxon>
        <taxon>Endopterygota</taxon>
        <taxon>Coleoptera</taxon>
        <taxon>Polyphaga</taxon>
        <taxon>Elateriformia</taxon>
        <taxon>Buprestoidea</taxon>
        <taxon>Buprestidae</taxon>
        <taxon>Agrilinae</taxon>
        <taxon>Agrilus</taxon>
    </lineage>
</organism>
<dbReference type="Proteomes" id="UP000192223">
    <property type="component" value="Unplaced"/>
</dbReference>
<reference evidence="2" key="1">
    <citation type="submission" date="2025-08" db="UniProtKB">
        <authorList>
            <consortium name="RefSeq"/>
        </authorList>
    </citation>
    <scope>IDENTIFICATION</scope>
    <source>
        <tissue evidence="2">Entire body</tissue>
    </source>
</reference>
<proteinExistence type="predicted"/>
<dbReference type="OrthoDB" id="6577615at2759"/>
<protein>
    <submittedName>
        <fullName evidence="2">Uncharacterized protein LOC108740358</fullName>
    </submittedName>
</protein>
<sequence>MDNYDSDNEEISTDKNISRQPVFKLYFPPKSDVGFTQVHSRFRRKTVSPKFYTYDKSTEIDLNEIEKAESELVKEKLQSNKKYDSPITENCKYGWYLEKYKDIKGTEVNIYTDFRKHVDYMLTERLMSFVKIRP</sequence>
<dbReference type="GeneID" id="108740358"/>